<name>A0AAP0MWJ6_9ROSI</name>
<feature type="region of interest" description="Disordered" evidence="1">
    <location>
        <begin position="17"/>
        <end position="47"/>
    </location>
</feature>
<accession>A0AAP0MWJ6</accession>
<sequence>MITTTIVHLSSIELEGRSHASAARNSAATQEHQPRNVLAATRTHSSS</sequence>
<keyword evidence="3" id="KW-1185">Reference proteome</keyword>
<feature type="compositionally biased region" description="Low complexity" evidence="1">
    <location>
        <begin position="19"/>
        <end position="28"/>
    </location>
</feature>
<proteinExistence type="predicted"/>
<dbReference type="EMBL" id="JBCGBO010000002">
    <property type="protein sequence ID" value="KAK9222093.1"/>
    <property type="molecule type" value="Genomic_DNA"/>
</dbReference>
<gene>
    <name evidence="2" type="ORF">WN944_010525</name>
</gene>
<reference evidence="2 3" key="1">
    <citation type="submission" date="2024-05" db="EMBL/GenBank/DDBJ databases">
        <title>Haplotype-resolved chromosome-level genome assembly of Huyou (Citrus changshanensis).</title>
        <authorList>
            <person name="Miao C."/>
            <person name="Chen W."/>
            <person name="Wu Y."/>
            <person name="Wang L."/>
            <person name="Zhao S."/>
            <person name="Grierson D."/>
            <person name="Xu C."/>
            <person name="Chen K."/>
        </authorList>
    </citation>
    <scope>NUCLEOTIDE SEQUENCE [LARGE SCALE GENOMIC DNA]</scope>
    <source>
        <strain evidence="2">01-14</strain>
        <tissue evidence="2">Leaf</tissue>
    </source>
</reference>
<comment type="caution">
    <text evidence="2">The sequence shown here is derived from an EMBL/GenBank/DDBJ whole genome shotgun (WGS) entry which is preliminary data.</text>
</comment>
<organism evidence="2 3">
    <name type="scientific">Citrus x changshan-huyou</name>
    <dbReference type="NCBI Taxonomy" id="2935761"/>
    <lineage>
        <taxon>Eukaryota</taxon>
        <taxon>Viridiplantae</taxon>
        <taxon>Streptophyta</taxon>
        <taxon>Embryophyta</taxon>
        <taxon>Tracheophyta</taxon>
        <taxon>Spermatophyta</taxon>
        <taxon>Magnoliopsida</taxon>
        <taxon>eudicotyledons</taxon>
        <taxon>Gunneridae</taxon>
        <taxon>Pentapetalae</taxon>
        <taxon>rosids</taxon>
        <taxon>malvids</taxon>
        <taxon>Sapindales</taxon>
        <taxon>Rutaceae</taxon>
        <taxon>Aurantioideae</taxon>
        <taxon>Citrus</taxon>
    </lineage>
</organism>
<protein>
    <submittedName>
        <fullName evidence="2">Uncharacterized protein</fullName>
    </submittedName>
</protein>
<dbReference type="AlphaFoldDB" id="A0AAP0MWJ6"/>
<evidence type="ECO:0000313" key="3">
    <source>
        <dbReference type="Proteomes" id="UP001428341"/>
    </source>
</evidence>
<evidence type="ECO:0000313" key="2">
    <source>
        <dbReference type="EMBL" id="KAK9222093.1"/>
    </source>
</evidence>
<evidence type="ECO:0000256" key="1">
    <source>
        <dbReference type="SAM" id="MobiDB-lite"/>
    </source>
</evidence>
<dbReference type="Proteomes" id="UP001428341">
    <property type="component" value="Unassembled WGS sequence"/>
</dbReference>